<dbReference type="Gene3D" id="1.10.287.110">
    <property type="entry name" value="DnaJ domain"/>
    <property type="match status" value="1"/>
</dbReference>
<reference evidence="7" key="3">
    <citation type="submission" date="2025-05" db="UniProtKB">
        <authorList>
            <consortium name="Ensembl"/>
        </authorList>
    </citation>
    <scope>IDENTIFICATION</scope>
    <source>
        <strain evidence="7">HNI</strain>
    </source>
</reference>
<protein>
    <recommendedName>
        <fullName evidence="9">DnaJ (Hsp40) homolog, subfamily C, member 24</fullName>
    </recommendedName>
</protein>
<dbReference type="PANTHER" id="PTHR45255">
    <property type="entry name" value="DNAJ HOMOLOG SUBFAMILY C MEMBER 24"/>
    <property type="match status" value="1"/>
</dbReference>
<dbReference type="CDD" id="cd06257">
    <property type="entry name" value="DnaJ"/>
    <property type="match status" value="1"/>
</dbReference>
<dbReference type="Pfam" id="PF00226">
    <property type="entry name" value="DnaJ"/>
    <property type="match status" value="1"/>
</dbReference>
<organism evidence="7 8">
    <name type="scientific">Oryzias latipes</name>
    <name type="common">Japanese rice fish</name>
    <name type="synonym">Japanese killifish</name>
    <dbReference type="NCBI Taxonomy" id="8090"/>
    <lineage>
        <taxon>Eukaryota</taxon>
        <taxon>Metazoa</taxon>
        <taxon>Chordata</taxon>
        <taxon>Craniata</taxon>
        <taxon>Vertebrata</taxon>
        <taxon>Euteleostomi</taxon>
        <taxon>Actinopterygii</taxon>
        <taxon>Neopterygii</taxon>
        <taxon>Teleostei</taxon>
        <taxon>Neoteleostei</taxon>
        <taxon>Acanthomorphata</taxon>
        <taxon>Ovalentaria</taxon>
        <taxon>Atherinomorphae</taxon>
        <taxon>Beloniformes</taxon>
        <taxon>Adrianichthyidae</taxon>
        <taxon>Oryziinae</taxon>
        <taxon>Oryzias</taxon>
    </lineage>
</organism>
<evidence type="ECO:0000313" key="7">
    <source>
        <dbReference type="Ensembl" id="ENSORLP00020023152.1"/>
    </source>
</evidence>
<dbReference type="Proteomes" id="UP000265180">
    <property type="component" value="Chromosome 6"/>
</dbReference>
<dbReference type="InterPro" id="IPR036671">
    <property type="entry name" value="DPH_MB_sf"/>
</dbReference>
<dbReference type="GO" id="GO:0046872">
    <property type="term" value="F:metal ion binding"/>
    <property type="evidence" value="ECO:0007669"/>
    <property type="project" value="UniProtKB-KW"/>
</dbReference>
<name>A0A3P9LRA3_ORYLA</name>
<evidence type="ECO:0000256" key="4">
    <source>
        <dbReference type="ARBA" id="ARBA00023004"/>
    </source>
</evidence>
<proteinExistence type="inferred from homology"/>
<dbReference type="Ensembl" id="ENSORLT00020010299.1">
    <property type="protein sequence ID" value="ENSORLP00020023152.1"/>
    <property type="gene ID" value="ENSORLG00020003801.1"/>
</dbReference>
<dbReference type="FunFam" id="1.10.287.110:FF:000188">
    <property type="entry name" value="AGAP010609-PA"/>
    <property type="match status" value="1"/>
</dbReference>
<reference evidence="7 8" key="2">
    <citation type="submission" date="2017-04" db="EMBL/GenBank/DDBJ databases">
        <title>CpG methylation of centromeres and impact of large insertions on vertebrate speciation.</title>
        <authorList>
            <person name="Ichikawa K."/>
            <person name="Yoshimura J."/>
            <person name="Morishita S."/>
        </authorList>
    </citation>
    <scope>NUCLEOTIDE SEQUENCE</scope>
    <source>
        <strain evidence="7 8">HNI</strain>
    </source>
</reference>
<evidence type="ECO:0000256" key="3">
    <source>
        <dbReference type="ARBA" id="ARBA00022833"/>
    </source>
</evidence>
<evidence type="ECO:0000313" key="8">
    <source>
        <dbReference type="Proteomes" id="UP000265180"/>
    </source>
</evidence>
<feature type="domain" description="DPH-type MB" evidence="6">
    <location>
        <begin position="89"/>
        <end position="156"/>
    </location>
</feature>
<feature type="domain" description="J" evidence="5">
    <location>
        <begin position="8"/>
        <end position="78"/>
    </location>
</feature>
<sequence>MCAAEQTDLYAVLGAHPSDSVQQLRRRYQQLALQFHPDRVGGQRSSTAESALSRFLEVDAAWKILSDQNTRREYDSQRRAEALKQDWPVDSTVHLEDMSFDPDDRMFVCDCRCGGGFSISEQEVEETQQEDGKEGTRRSVLVCCDTCSLSVCVTWTSNWKAQLHGT</sequence>
<evidence type="ECO:0000256" key="1">
    <source>
        <dbReference type="ARBA" id="ARBA00006169"/>
    </source>
</evidence>
<accession>A0A3P9LRA3</accession>
<dbReference type="PROSITE" id="PS50076">
    <property type="entry name" value="DNAJ_2"/>
    <property type="match status" value="1"/>
</dbReference>
<keyword evidence="4" id="KW-0408">Iron</keyword>
<dbReference type="InterPro" id="IPR036869">
    <property type="entry name" value="J_dom_sf"/>
</dbReference>
<keyword evidence="2" id="KW-0479">Metal-binding</keyword>
<dbReference type="PROSITE" id="PS51074">
    <property type="entry name" value="DPH_MB"/>
    <property type="match status" value="1"/>
</dbReference>
<evidence type="ECO:0000256" key="2">
    <source>
        <dbReference type="ARBA" id="ARBA00022723"/>
    </source>
</evidence>
<evidence type="ECO:0000259" key="5">
    <source>
        <dbReference type="PROSITE" id="PS50076"/>
    </source>
</evidence>
<dbReference type="Gene3D" id="3.10.660.10">
    <property type="entry name" value="DPH Zinc finger"/>
    <property type="match status" value="1"/>
</dbReference>
<dbReference type="Ensembl" id="ENSORLT00020010327.1">
    <property type="protein sequence ID" value="ENSORLP00020023140.1"/>
    <property type="gene ID" value="ENSORLG00020003801.1"/>
</dbReference>
<dbReference type="AlphaFoldDB" id="A0A3P9LRA3"/>
<dbReference type="InterPro" id="IPR007872">
    <property type="entry name" value="DPH_MB_dom"/>
</dbReference>
<evidence type="ECO:0000259" key="6">
    <source>
        <dbReference type="PROSITE" id="PS51074"/>
    </source>
</evidence>
<comment type="similarity">
    <text evidence="1">Belongs to the DPH4 family.</text>
</comment>
<reference key="1">
    <citation type="journal article" date="2007" name="Nature">
        <title>The medaka draft genome and insights into vertebrate genome evolution.</title>
        <authorList>
            <person name="Kasahara M."/>
            <person name="Naruse K."/>
            <person name="Sasaki S."/>
            <person name="Nakatani Y."/>
            <person name="Qu W."/>
            <person name="Ahsan B."/>
            <person name="Yamada T."/>
            <person name="Nagayasu Y."/>
            <person name="Doi K."/>
            <person name="Kasai Y."/>
            <person name="Jindo T."/>
            <person name="Kobayashi D."/>
            <person name="Shimada A."/>
            <person name="Toyoda A."/>
            <person name="Kuroki Y."/>
            <person name="Fujiyama A."/>
            <person name="Sasaki T."/>
            <person name="Shimizu A."/>
            <person name="Asakawa S."/>
            <person name="Shimizu N."/>
            <person name="Hashimoto S."/>
            <person name="Yang J."/>
            <person name="Lee Y."/>
            <person name="Matsushima K."/>
            <person name="Sugano S."/>
            <person name="Sakaizumi M."/>
            <person name="Narita T."/>
            <person name="Ohishi K."/>
            <person name="Haga S."/>
            <person name="Ohta F."/>
            <person name="Nomoto H."/>
            <person name="Nogata K."/>
            <person name="Morishita T."/>
            <person name="Endo T."/>
            <person name="Shin-I T."/>
            <person name="Takeda H."/>
            <person name="Morishita S."/>
            <person name="Kohara Y."/>
        </authorList>
    </citation>
    <scope>NUCLEOTIDE SEQUENCE [LARGE SCALE GENOMIC DNA]</scope>
    <source>
        <strain>Hd-rR</strain>
    </source>
</reference>
<keyword evidence="3" id="KW-0862">Zinc</keyword>
<dbReference type="Pfam" id="PF05207">
    <property type="entry name" value="Zn_ribbon_CSL"/>
    <property type="match status" value="1"/>
</dbReference>
<dbReference type="PRINTS" id="PR00625">
    <property type="entry name" value="JDOMAIN"/>
</dbReference>
<evidence type="ECO:0008006" key="9">
    <source>
        <dbReference type="Google" id="ProtNLM"/>
    </source>
</evidence>
<dbReference type="PANTHER" id="PTHR45255:SF1">
    <property type="entry name" value="DNAJ HOMOLOG SUBFAMILY C MEMBER 24"/>
    <property type="match status" value="1"/>
</dbReference>
<dbReference type="SUPFAM" id="SSF144217">
    <property type="entry name" value="CSL zinc finger"/>
    <property type="match status" value="1"/>
</dbReference>
<dbReference type="InterPro" id="IPR001623">
    <property type="entry name" value="DnaJ_domain"/>
</dbReference>
<dbReference type="SUPFAM" id="SSF46565">
    <property type="entry name" value="Chaperone J-domain"/>
    <property type="match status" value="1"/>
</dbReference>
<dbReference type="SMART" id="SM00271">
    <property type="entry name" value="DnaJ"/>
    <property type="match status" value="1"/>
</dbReference>